<comment type="caution">
    <text evidence="3">The sequence shown here is derived from an EMBL/GenBank/DDBJ whole genome shotgun (WGS) entry which is preliminary data.</text>
</comment>
<evidence type="ECO:0000313" key="5">
    <source>
        <dbReference type="Proteomes" id="UP000663852"/>
    </source>
</evidence>
<protein>
    <recommendedName>
        <fullName evidence="1">Endonuclease/exonuclease/phosphatase domain-containing protein</fullName>
    </recommendedName>
</protein>
<dbReference type="InterPro" id="IPR050410">
    <property type="entry name" value="CCR4/nocturin_mRNA_transcr"/>
</dbReference>
<dbReference type="InterPro" id="IPR005135">
    <property type="entry name" value="Endo/exonuclease/phosphatase"/>
</dbReference>
<proteinExistence type="predicted"/>
<dbReference type="SUPFAM" id="SSF56219">
    <property type="entry name" value="DNase I-like"/>
    <property type="match status" value="1"/>
</dbReference>
<keyword evidence="4" id="KW-1185">Reference proteome</keyword>
<dbReference type="EMBL" id="CAJNOJ010000652">
    <property type="protein sequence ID" value="CAF1504033.1"/>
    <property type="molecule type" value="Genomic_DNA"/>
</dbReference>
<sequence>MSTLLSSPHDLSLLSWNILAPCWVPREWYPSTYDLAADEQTRLPLVADHIRSLNRDVVMLQEAQEDQLDLFKQKLSDIYSFEFISNNPTASNKANGLLTLIRKEYSYAPEVKIISGILDLERGDAIQIITIPSKNLVLLNLHLDYHHRAEQSRMIRSRCTALLGSEQPITLMAGDLNAEIKDHYEFEWIDYENAIHETSKYACVPTYYSDPKYTWSNMDIDHIVYDPTRLEAIDHGKAWDTPDHTLEQSLKTFGSDHIYIWATFRFR</sequence>
<dbReference type="Proteomes" id="UP000663828">
    <property type="component" value="Unassembled WGS sequence"/>
</dbReference>
<dbReference type="PANTHER" id="PTHR12121">
    <property type="entry name" value="CARBON CATABOLITE REPRESSOR PROTEIN 4"/>
    <property type="match status" value="1"/>
</dbReference>
<dbReference type="InterPro" id="IPR036691">
    <property type="entry name" value="Endo/exonu/phosph_ase_sf"/>
</dbReference>
<dbReference type="OrthoDB" id="10007952at2759"/>
<dbReference type="AlphaFoldDB" id="A0A815TME2"/>
<accession>A0A815TME2</accession>
<evidence type="ECO:0000313" key="3">
    <source>
        <dbReference type="EMBL" id="CAF1504033.1"/>
    </source>
</evidence>
<reference evidence="3" key="1">
    <citation type="submission" date="2021-02" db="EMBL/GenBank/DDBJ databases">
        <authorList>
            <person name="Nowell W R."/>
        </authorList>
    </citation>
    <scope>NUCLEOTIDE SEQUENCE</scope>
</reference>
<dbReference type="Gene3D" id="3.60.10.10">
    <property type="entry name" value="Endonuclease/exonuclease/phosphatase"/>
    <property type="match status" value="1"/>
</dbReference>
<gene>
    <name evidence="3" type="ORF">EDS130_LOCUS42813</name>
    <name evidence="2" type="ORF">XAT740_LOCUS22946</name>
</gene>
<evidence type="ECO:0000259" key="1">
    <source>
        <dbReference type="Pfam" id="PF03372"/>
    </source>
</evidence>
<dbReference type="EMBL" id="CAJNOR010001712">
    <property type="protein sequence ID" value="CAF1187901.1"/>
    <property type="molecule type" value="Genomic_DNA"/>
</dbReference>
<feature type="domain" description="Endonuclease/exonuclease/phosphatase" evidence="1">
    <location>
        <begin position="14"/>
        <end position="257"/>
    </location>
</feature>
<organism evidence="3 5">
    <name type="scientific">Adineta ricciae</name>
    <name type="common">Rotifer</name>
    <dbReference type="NCBI Taxonomy" id="249248"/>
    <lineage>
        <taxon>Eukaryota</taxon>
        <taxon>Metazoa</taxon>
        <taxon>Spiralia</taxon>
        <taxon>Gnathifera</taxon>
        <taxon>Rotifera</taxon>
        <taxon>Eurotatoria</taxon>
        <taxon>Bdelloidea</taxon>
        <taxon>Adinetida</taxon>
        <taxon>Adinetidae</taxon>
        <taxon>Adineta</taxon>
    </lineage>
</organism>
<dbReference type="Pfam" id="PF03372">
    <property type="entry name" value="Exo_endo_phos"/>
    <property type="match status" value="1"/>
</dbReference>
<dbReference type="GO" id="GO:0000175">
    <property type="term" value="F:3'-5'-RNA exonuclease activity"/>
    <property type="evidence" value="ECO:0007669"/>
    <property type="project" value="TreeGrafter"/>
</dbReference>
<evidence type="ECO:0000313" key="2">
    <source>
        <dbReference type="EMBL" id="CAF1187901.1"/>
    </source>
</evidence>
<name>A0A815TME2_ADIRI</name>
<dbReference type="PANTHER" id="PTHR12121:SF34">
    <property type="entry name" value="PROTEIN ANGEL"/>
    <property type="match status" value="1"/>
</dbReference>
<evidence type="ECO:0000313" key="4">
    <source>
        <dbReference type="Proteomes" id="UP000663828"/>
    </source>
</evidence>
<dbReference type="Proteomes" id="UP000663852">
    <property type="component" value="Unassembled WGS sequence"/>
</dbReference>